<evidence type="ECO:0000313" key="2">
    <source>
        <dbReference type="EMBL" id="QGX95918.1"/>
    </source>
</evidence>
<name>A0A6B9F6A1_9EURY</name>
<reference evidence="2 3" key="1">
    <citation type="submission" date="2018-12" db="EMBL/GenBank/DDBJ databases">
        <title>Complete genome sequence of Haloplanus rallus MBLA0036.</title>
        <authorList>
            <person name="Nam Y.-d."/>
            <person name="Kang J."/>
            <person name="Chung W.-H."/>
            <person name="Park Y.S."/>
        </authorList>
    </citation>
    <scope>NUCLEOTIDE SEQUENCE [LARGE SCALE GENOMIC DNA]</scope>
    <source>
        <strain evidence="2 3">MBLA0036</strain>
    </source>
</reference>
<feature type="compositionally biased region" description="Basic and acidic residues" evidence="1">
    <location>
        <begin position="1"/>
        <end position="16"/>
    </location>
</feature>
<dbReference type="Proteomes" id="UP000428325">
    <property type="component" value="Chromosome"/>
</dbReference>
<evidence type="ECO:0000313" key="3">
    <source>
        <dbReference type="Proteomes" id="UP000428325"/>
    </source>
</evidence>
<dbReference type="EMBL" id="CP034345">
    <property type="protein sequence ID" value="QGX95918.1"/>
    <property type="molecule type" value="Genomic_DNA"/>
</dbReference>
<proteinExistence type="predicted"/>
<feature type="region of interest" description="Disordered" evidence="1">
    <location>
        <begin position="1"/>
        <end position="29"/>
    </location>
</feature>
<evidence type="ECO:0000256" key="1">
    <source>
        <dbReference type="SAM" id="MobiDB-lite"/>
    </source>
</evidence>
<dbReference type="GeneID" id="43370789"/>
<protein>
    <submittedName>
        <fullName evidence="2">Uncharacterized protein</fullName>
    </submittedName>
</protein>
<gene>
    <name evidence="2" type="ORF">EI982_14550</name>
</gene>
<keyword evidence="3" id="KW-1185">Reference proteome</keyword>
<accession>A0A6B9F6A1</accession>
<organism evidence="2 3">
    <name type="scientific">Haloplanus rallus</name>
    <dbReference type="NCBI Taxonomy" id="1816183"/>
    <lineage>
        <taxon>Archaea</taxon>
        <taxon>Methanobacteriati</taxon>
        <taxon>Methanobacteriota</taxon>
        <taxon>Stenosarchaea group</taxon>
        <taxon>Halobacteria</taxon>
        <taxon>Halobacteriales</taxon>
        <taxon>Haloferacaceae</taxon>
        <taxon>Haloplanus</taxon>
    </lineage>
</organism>
<dbReference type="KEGG" id="hra:EI982_14550"/>
<sequence>MSDNESRGQESPDRPTQRLCTDGGEERLTNSDLNDLVAGLTGEASFEIHTEHTSMDVDGFDIDVEMDLAIGDNQIWLVADSDAPRGEYAMILDAEDAAYLADVLARAAAEARERDDR</sequence>
<dbReference type="RefSeq" id="WP_157690376.1">
    <property type="nucleotide sequence ID" value="NZ_CP034345.1"/>
</dbReference>
<dbReference type="AlphaFoldDB" id="A0A6B9F6A1"/>